<feature type="transmembrane region" description="Helical" evidence="5">
    <location>
        <begin position="100"/>
        <end position="125"/>
    </location>
</feature>
<reference evidence="7" key="1">
    <citation type="submission" date="2022-11" db="EMBL/GenBank/DDBJ databases">
        <authorList>
            <person name="Kikuchi T."/>
        </authorList>
    </citation>
    <scope>NUCLEOTIDE SEQUENCE</scope>
    <source>
        <strain evidence="7">PS1010</strain>
    </source>
</reference>
<keyword evidence="8" id="KW-1185">Reference proteome</keyword>
<dbReference type="PRINTS" id="PR00237">
    <property type="entry name" value="GPCRRHODOPSN"/>
</dbReference>
<dbReference type="Gene3D" id="1.20.1070.10">
    <property type="entry name" value="Rhodopsin 7-helix transmembrane proteins"/>
    <property type="match status" value="1"/>
</dbReference>
<dbReference type="SUPFAM" id="SSF81321">
    <property type="entry name" value="Family A G protein-coupled receptor-like"/>
    <property type="match status" value="1"/>
</dbReference>
<organism evidence="7 8">
    <name type="scientific">Caenorhabditis angaria</name>
    <dbReference type="NCBI Taxonomy" id="860376"/>
    <lineage>
        <taxon>Eukaryota</taxon>
        <taxon>Metazoa</taxon>
        <taxon>Ecdysozoa</taxon>
        <taxon>Nematoda</taxon>
        <taxon>Chromadorea</taxon>
        <taxon>Rhabditida</taxon>
        <taxon>Rhabditina</taxon>
        <taxon>Rhabditomorpha</taxon>
        <taxon>Rhabditoidea</taxon>
        <taxon>Rhabditidae</taxon>
        <taxon>Peloderinae</taxon>
        <taxon>Caenorhabditis</taxon>
    </lineage>
</organism>
<dbReference type="GO" id="GO:0004930">
    <property type="term" value="F:G protein-coupled receptor activity"/>
    <property type="evidence" value="ECO:0007669"/>
    <property type="project" value="InterPro"/>
</dbReference>
<dbReference type="InterPro" id="IPR000276">
    <property type="entry name" value="GPCR_Rhodpsn"/>
</dbReference>
<evidence type="ECO:0000256" key="2">
    <source>
        <dbReference type="ARBA" id="ARBA00022692"/>
    </source>
</evidence>
<keyword evidence="3 5" id="KW-1133">Transmembrane helix</keyword>
<evidence type="ECO:0000256" key="5">
    <source>
        <dbReference type="SAM" id="Phobius"/>
    </source>
</evidence>
<feature type="transmembrane region" description="Helical" evidence="5">
    <location>
        <begin position="203"/>
        <end position="224"/>
    </location>
</feature>
<proteinExistence type="predicted"/>
<comment type="subcellular location">
    <subcellularLocation>
        <location evidence="1">Membrane</location>
    </subcellularLocation>
</comment>
<feature type="transmembrane region" description="Helical" evidence="5">
    <location>
        <begin position="245"/>
        <end position="268"/>
    </location>
</feature>
<feature type="domain" description="G-protein coupled receptors family 1 profile" evidence="6">
    <location>
        <begin position="42"/>
        <end position="311"/>
    </location>
</feature>
<gene>
    <name evidence="7" type="ORF">CAMP_LOCUS5498</name>
</gene>
<comment type="caution">
    <text evidence="7">The sequence shown here is derived from an EMBL/GenBank/DDBJ whole genome shotgun (WGS) entry which is preliminary data.</text>
</comment>
<dbReference type="GO" id="GO:0016020">
    <property type="term" value="C:membrane"/>
    <property type="evidence" value="ECO:0007669"/>
    <property type="project" value="UniProtKB-SubCell"/>
</dbReference>
<accession>A0A9P1ID19</accession>
<evidence type="ECO:0000313" key="8">
    <source>
        <dbReference type="Proteomes" id="UP001152747"/>
    </source>
</evidence>
<evidence type="ECO:0000259" key="6">
    <source>
        <dbReference type="PROSITE" id="PS50262"/>
    </source>
</evidence>
<protein>
    <recommendedName>
        <fullName evidence="6">G-protein coupled receptors family 1 profile domain-containing protein</fullName>
    </recommendedName>
</protein>
<dbReference type="CDD" id="cd14978">
    <property type="entry name" value="7tmA_FMRFamide_R-like"/>
    <property type="match status" value="1"/>
</dbReference>
<keyword evidence="2 5" id="KW-0812">Transmembrane</keyword>
<keyword evidence="4 5" id="KW-0472">Membrane</keyword>
<evidence type="ECO:0000313" key="7">
    <source>
        <dbReference type="EMBL" id="CAI5442861.1"/>
    </source>
</evidence>
<dbReference type="EMBL" id="CANHGI010000002">
    <property type="protein sequence ID" value="CAI5442861.1"/>
    <property type="molecule type" value="Genomic_DNA"/>
</dbReference>
<feature type="transmembrane region" description="Helical" evidence="5">
    <location>
        <begin position="62"/>
        <end position="88"/>
    </location>
</feature>
<dbReference type="PANTHER" id="PTHR46709:SF13">
    <property type="entry name" value="G-PROTEIN COUPLED RECEPTORS FAMILY 1 PROFILE DOMAIN-CONTAINING PROTEIN"/>
    <property type="match status" value="1"/>
</dbReference>
<sequence>MTNLTAEELFFEENCRPWMPEFSRILIVGVIGAAIAPVSVIFNIFLFFVLYRNPRHRNSHLIYLMFLAIADTFLSAAYVLLFPVSIYMDWFEIELLAMAWFSYLRIMITISHIFITTSAFLICAAAFERYIMISKISCQFARNHRLIIIVSCLIIATVTKAPIYIENQIIRNLNCTGVTYWTVTSNTYGYGYDTIYKFWVRNVVTIILPFIICFYLNFAIMNRLRIQHVGAKLFRFATSEHRQNIRAATLMLVAVTCTYLLSNLPNFITNTIEFIDKEYLSSEEHRPFYTIVTDMISLLTVLASACRLPIYFVCNARIRCEILDYFDNCILIYFNVKPYATESTKQRCRATTVRYCDTGNGYMIYDTKTEDPVPQPVPPNKKGERRVRSVGTGLDRVVLSVAMGAVQSHPKGNHLSVPLNQTSLLIEE</sequence>
<evidence type="ECO:0000256" key="3">
    <source>
        <dbReference type="ARBA" id="ARBA00022989"/>
    </source>
</evidence>
<evidence type="ECO:0000256" key="4">
    <source>
        <dbReference type="ARBA" id="ARBA00023136"/>
    </source>
</evidence>
<evidence type="ECO:0000256" key="1">
    <source>
        <dbReference type="ARBA" id="ARBA00004370"/>
    </source>
</evidence>
<dbReference type="InterPro" id="IPR017452">
    <property type="entry name" value="GPCR_Rhodpsn_7TM"/>
</dbReference>
<name>A0A9P1ID19_9PELO</name>
<dbReference type="AlphaFoldDB" id="A0A9P1ID19"/>
<dbReference type="Proteomes" id="UP001152747">
    <property type="component" value="Unassembled WGS sequence"/>
</dbReference>
<feature type="transmembrane region" description="Helical" evidence="5">
    <location>
        <begin position="25"/>
        <end position="50"/>
    </location>
</feature>
<feature type="transmembrane region" description="Helical" evidence="5">
    <location>
        <begin position="288"/>
        <end position="310"/>
    </location>
</feature>
<dbReference type="Pfam" id="PF00001">
    <property type="entry name" value="7tm_1"/>
    <property type="match status" value="1"/>
</dbReference>
<feature type="transmembrane region" description="Helical" evidence="5">
    <location>
        <begin position="146"/>
        <end position="165"/>
    </location>
</feature>
<dbReference type="PROSITE" id="PS50262">
    <property type="entry name" value="G_PROTEIN_RECEP_F1_2"/>
    <property type="match status" value="1"/>
</dbReference>
<dbReference type="OrthoDB" id="5797958at2759"/>
<dbReference type="PANTHER" id="PTHR46709">
    <property type="entry name" value="PROTEIN CBG23488-RELATED"/>
    <property type="match status" value="1"/>
</dbReference>